<feature type="chain" id="PRO_5041634226" description="DUF6701 domain-containing protein" evidence="1">
    <location>
        <begin position="37"/>
        <end position="1507"/>
    </location>
</feature>
<dbReference type="RefSeq" id="WP_050651976.1">
    <property type="nucleotide sequence ID" value="NZ_LK934071.1"/>
</dbReference>
<dbReference type="EMBL" id="CCKJ01000140">
    <property type="protein sequence ID" value="CDT94487.1"/>
    <property type="molecule type" value="Genomic_DNA"/>
</dbReference>
<keyword evidence="1" id="KW-0732">Signal</keyword>
<dbReference type="InterPro" id="IPR046524">
    <property type="entry name" value="DUF6701"/>
</dbReference>
<proteinExistence type="predicted"/>
<reference evidence="3 4" key="1">
    <citation type="submission" date="2014-06" db="EMBL/GenBank/DDBJ databases">
        <authorList>
            <person name="Le Roux F."/>
        </authorList>
    </citation>
    <scope>NUCLEOTIDE SEQUENCE [LARGE SCALE GENOMIC DNA]</scope>
    <source>
        <strain evidence="3 4">J2-31</strain>
    </source>
</reference>
<feature type="signal peptide" evidence="1">
    <location>
        <begin position="1"/>
        <end position="36"/>
    </location>
</feature>
<name>A0AA87C272_9VIBR</name>
<accession>A0AA87C272</accession>
<dbReference type="Proteomes" id="UP000041625">
    <property type="component" value="Unassembled WGS sequence"/>
</dbReference>
<evidence type="ECO:0000259" key="2">
    <source>
        <dbReference type="Pfam" id="PF20419"/>
    </source>
</evidence>
<organism evidence="3 4">
    <name type="scientific">Vibrio coralliirubri</name>
    <dbReference type="NCBI Taxonomy" id="1516159"/>
    <lineage>
        <taxon>Bacteria</taxon>
        <taxon>Pseudomonadati</taxon>
        <taxon>Pseudomonadota</taxon>
        <taxon>Gammaproteobacteria</taxon>
        <taxon>Vibrionales</taxon>
        <taxon>Vibrionaceae</taxon>
        <taxon>Vibrio</taxon>
    </lineage>
</organism>
<feature type="domain" description="DUF6701" evidence="2">
    <location>
        <begin position="998"/>
        <end position="1501"/>
    </location>
</feature>
<evidence type="ECO:0000256" key="1">
    <source>
        <dbReference type="SAM" id="SignalP"/>
    </source>
</evidence>
<evidence type="ECO:0000313" key="4">
    <source>
        <dbReference type="Proteomes" id="UP000041625"/>
    </source>
</evidence>
<keyword evidence="4" id="KW-1185">Reference proteome</keyword>
<sequence>MVFREALFRVINNTTQLLKFSVVAILLSMVSFVSMADDFSPQQCSNLKRQDGFSIAFTVPDPNPVTITFTSNNSVVKLWSSVSSSNAKIIDSDVNPGERVLLVYKPTSSNGKQGNLIYKLDTGSGYIQQQPPVAIRINGGNGTLQVSGDTVVVECAEGEEEPDPIPDLKDVHYEFGSIEGMDCTHGCNLKFDNSYDNPIVFLMSTIDSSTDGILESVPTKASVATIWDSKEGVTIESESAPGNVSSDRMSPIYYFVTEPGRLEFYDPSQQKSVYGEAGVISTGLAQCTDTTACDRDDDWEDVEYRLGNIVNPVIMAQVQGKDTNNWATTAIQNVEQGGFELSLERGRQGPLGGGVRYIAYMVVPEFHGKDKYGLSNIEFYQGSRLYRQKEELPETKSIGWSCKNNKVPLHQDFEKFGVIVNKQSRNGPHGGWLRYCHQSYQNGSPEYTFALDEDADSLKNRRHSAEESIGYFAFEIPPVEIPVNVCSLFPEPIQSWTGSNSSLVVNNGSDSKFIGWSPDYVNAFTIDNDRSWNPSNPNPEKLLLLGFDSEGGTNQMYNHDVCGDDLGCAVGNEDSQLIRRKIDHNLLSNVPSRSVTETLSVDKNIKARCDASNLCSFELAGSNANVYINEDLKRLYINDLGNEYQEIRVHLKDNLYIDDFEISNGNGLVLVIPEQSSVTFNKFLAKDTDNSDFIFENSSKINVVTSFKFQRRVDIAHDSAYPIIYAPDATVQLQGDFRGFILAKKLTPLNSLTVQGAVTALDVHSTSGLVINKPDYSCPLPPIEEGELTVTPIELHSLTCDVAEVEFAIKKNGQVVESVNDNFIATVKPSSNAQWCENQDGTNCFDSGHSFAFDNGMRTLYLKSSVLKNKPGYEVSGKWNGNEVASEQFIEFVPFKIEFPDAPYDVIAGQSNSNLVKAQVTYCASNDKPSPIATDYIGSPKVNLDIQAPYDGYHNEELIEYEPKFEAGESGITIDDLAIDESGEFFVTLTDSEFDCSELGDGCPIDGTGVLSGSFKLNSRPWTIAICDVKNIDGTRTNPGKTIEKGSGSYFIPAGELFKATFKPVIHNDYYSRNGLTVPTLCAHRSAQNYYTVDQSGKEHSAPFTITFDLEYPASSTGASLANLEGFSENYEFSKPSGQSQPVTREESFVWNEVGSVLLKSDANYHDKDLAQSTQTIGRFYPDYFRVTGTTWTEPDDQTGFTYMSQNFKNVNFQVTAYNAATPNNQPTNNYQHFDPTLTREFDLAGAYSDRVSISTGDLSRDYWNSGAIWDASFTEAQWWRLGHEQSSTIPDGPFNSGDSFGTDTELKLTIVSDANGDPAAFKADSSDEGTQDEQLLAQPHVRYGRMVLTNVGTTTNQEVRVPLRVEYWQGVNGFVLSSGDNASQFDVDEQCREIIWSDASTSNAELFNSDPNETDTVSNGEAGVVFARQGSDSSVNYDREQVRLFLRQGTGSPADVSCSWSDGTQDYLQFDWRRLGDEDPSTVVTFGIYRGNDRVIYRGESGLTGQ</sequence>
<protein>
    <recommendedName>
        <fullName evidence="2">DUF6701 domain-containing protein</fullName>
    </recommendedName>
</protein>
<gene>
    <name evidence="3" type="ORF">VCR31J2_2240030</name>
</gene>
<comment type="caution">
    <text evidence="3">The sequence shown here is derived from an EMBL/GenBank/DDBJ whole genome shotgun (WGS) entry which is preliminary data.</text>
</comment>
<evidence type="ECO:0000313" key="3">
    <source>
        <dbReference type="EMBL" id="CDT94487.1"/>
    </source>
</evidence>
<dbReference type="Pfam" id="PF20419">
    <property type="entry name" value="DUF6701"/>
    <property type="match status" value="1"/>
</dbReference>